<dbReference type="OrthoDB" id="69505at2"/>
<proteinExistence type="predicted"/>
<sequence length="115" mass="12630">MSVTAETLMQRFTLDSLWFDATLAALLHGVNSTLFAAVHRDGPALRRLAGLIGFVVLTVALSALAGRGWALGFLATSTAFVFYFHAVWLPNHGVNGWTGEPRDRFLSLTRRKNRA</sequence>
<protein>
    <submittedName>
        <fullName evidence="1">Uncharacterized protein</fullName>
    </submittedName>
</protein>
<name>A0A2K9NC06_9PROT</name>
<accession>A0A2K9NC06</accession>
<gene>
    <name evidence="1" type="ORF">C0V82_10430</name>
</gene>
<dbReference type="KEGG" id="ncb:C0V82_10430"/>
<dbReference type="EMBL" id="CP025611">
    <property type="protein sequence ID" value="AUN30607.1"/>
    <property type="molecule type" value="Genomic_DNA"/>
</dbReference>
<dbReference type="Proteomes" id="UP000234752">
    <property type="component" value="Chromosome eg_1"/>
</dbReference>
<reference evidence="1 2" key="1">
    <citation type="submission" date="2017-12" db="EMBL/GenBank/DDBJ databases">
        <title>Genomes of bacteria within cyanobacterial aggregates.</title>
        <authorList>
            <person name="Cai H."/>
        </authorList>
    </citation>
    <scope>NUCLEOTIDE SEQUENCE [LARGE SCALE GENOMIC DNA]</scope>
    <source>
        <strain evidence="1 2">TH16</strain>
    </source>
</reference>
<organism evidence="1 2">
    <name type="scientific">Niveispirillum cyanobacteriorum</name>
    <dbReference type="NCBI Taxonomy" id="1612173"/>
    <lineage>
        <taxon>Bacteria</taxon>
        <taxon>Pseudomonadati</taxon>
        <taxon>Pseudomonadota</taxon>
        <taxon>Alphaproteobacteria</taxon>
        <taxon>Rhodospirillales</taxon>
        <taxon>Azospirillaceae</taxon>
        <taxon>Niveispirillum</taxon>
    </lineage>
</organism>
<dbReference type="RefSeq" id="WP_102112287.1">
    <property type="nucleotide sequence ID" value="NZ_BMGN01000002.1"/>
</dbReference>
<keyword evidence="2" id="KW-1185">Reference proteome</keyword>
<dbReference type="AlphaFoldDB" id="A0A2K9NC06"/>
<evidence type="ECO:0000313" key="2">
    <source>
        <dbReference type="Proteomes" id="UP000234752"/>
    </source>
</evidence>
<evidence type="ECO:0000313" key="1">
    <source>
        <dbReference type="EMBL" id="AUN30607.1"/>
    </source>
</evidence>